<comment type="subcellular location">
    <subcellularLocation>
        <location evidence="1">Cell surface</location>
    </subcellularLocation>
</comment>
<keyword evidence="3" id="KW-1133">Transmembrane helix</keyword>
<evidence type="ECO:0000313" key="5">
    <source>
        <dbReference type="Proteomes" id="UP000051580"/>
    </source>
</evidence>
<comment type="caution">
    <text evidence="4">The sequence shown here is derived from an EMBL/GenBank/DDBJ whole genome shotgun (WGS) entry which is preliminary data.</text>
</comment>
<name>A0A0R1UIR9_9LACO</name>
<evidence type="ECO:0000256" key="2">
    <source>
        <dbReference type="ARBA" id="ARBA00023287"/>
    </source>
</evidence>
<keyword evidence="3" id="KW-0812">Transmembrane</keyword>
<keyword evidence="3" id="KW-0472">Membrane</keyword>
<dbReference type="GO" id="GO:0030420">
    <property type="term" value="P:establishment of competence for transformation"/>
    <property type="evidence" value="ECO:0007669"/>
    <property type="project" value="UniProtKB-KW"/>
</dbReference>
<evidence type="ECO:0000256" key="1">
    <source>
        <dbReference type="ARBA" id="ARBA00004241"/>
    </source>
</evidence>
<dbReference type="InterPro" id="IPR012902">
    <property type="entry name" value="N_methyl_site"/>
</dbReference>
<evidence type="ECO:0000256" key="3">
    <source>
        <dbReference type="SAM" id="Phobius"/>
    </source>
</evidence>
<keyword evidence="5" id="KW-1185">Reference proteome</keyword>
<dbReference type="EMBL" id="AZFS01000065">
    <property type="protein sequence ID" value="KRL93233.1"/>
    <property type="molecule type" value="Genomic_DNA"/>
</dbReference>
<organism evidence="4 5">
    <name type="scientific">Levilactobacillus hammesii DSM 16381</name>
    <dbReference type="NCBI Taxonomy" id="1423753"/>
    <lineage>
        <taxon>Bacteria</taxon>
        <taxon>Bacillati</taxon>
        <taxon>Bacillota</taxon>
        <taxon>Bacilli</taxon>
        <taxon>Lactobacillales</taxon>
        <taxon>Lactobacillaceae</taxon>
        <taxon>Levilactobacillus</taxon>
    </lineage>
</organism>
<dbReference type="STRING" id="1423753.FD28_GL001478"/>
<dbReference type="PROSITE" id="PS00409">
    <property type="entry name" value="PROKAR_NTER_METHYL"/>
    <property type="match status" value="1"/>
</dbReference>
<keyword evidence="2" id="KW-0178">Competence</keyword>
<dbReference type="GO" id="GO:0009986">
    <property type="term" value="C:cell surface"/>
    <property type="evidence" value="ECO:0007669"/>
    <property type="project" value="UniProtKB-SubCell"/>
</dbReference>
<feature type="transmembrane region" description="Helical" evidence="3">
    <location>
        <begin position="12"/>
        <end position="31"/>
    </location>
</feature>
<gene>
    <name evidence="4" type="ORF">FD28_GL001478</name>
</gene>
<dbReference type="AlphaFoldDB" id="A0A0R1UIR9"/>
<dbReference type="Pfam" id="PF07963">
    <property type="entry name" value="N_methyl"/>
    <property type="match status" value="1"/>
</dbReference>
<dbReference type="Proteomes" id="UP000051580">
    <property type="component" value="Unassembled WGS sequence"/>
</dbReference>
<accession>A0A0R1UIR9</accession>
<proteinExistence type="predicted"/>
<protein>
    <submittedName>
        <fullName evidence="4">Uncharacterized protein</fullName>
    </submittedName>
</protein>
<evidence type="ECO:0000313" key="4">
    <source>
        <dbReference type="EMBL" id="KRL93233.1"/>
    </source>
</evidence>
<reference evidence="4 5" key="1">
    <citation type="journal article" date="2015" name="Genome Announc.">
        <title>Expanding the biotechnology potential of lactobacilli through comparative genomics of 213 strains and associated genera.</title>
        <authorList>
            <person name="Sun Z."/>
            <person name="Harris H.M."/>
            <person name="McCann A."/>
            <person name="Guo C."/>
            <person name="Argimon S."/>
            <person name="Zhang W."/>
            <person name="Yang X."/>
            <person name="Jeffery I.B."/>
            <person name="Cooney J.C."/>
            <person name="Kagawa T.F."/>
            <person name="Liu W."/>
            <person name="Song Y."/>
            <person name="Salvetti E."/>
            <person name="Wrobel A."/>
            <person name="Rasinkangas P."/>
            <person name="Parkhill J."/>
            <person name="Rea M.C."/>
            <person name="O'Sullivan O."/>
            <person name="Ritari J."/>
            <person name="Douillard F.P."/>
            <person name="Paul Ross R."/>
            <person name="Yang R."/>
            <person name="Briner A.E."/>
            <person name="Felis G.E."/>
            <person name="de Vos W.M."/>
            <person name="Barrangou R."/>
            <person name="Klaenhammer T.R."/>
            <person name="Caufield P.W."/>
            <person name="Cui Y."/>
            <person name="Zhang H."/>
            <person name="O'Toole P.W."/>
        </authorList>
    </citation>
    <scope>NUCLEOTIDE SEQUENCE [LARGE SCALE GENOMIC DNA]</scope>
    <source>
        <strain evidence="4 5">DSM 16381</strain>
    </source>
</reference>
<sequence>MGSHPMSKRQGFTLVEALLALIIASGIFVLASGTDRIILRPLRQDPVAWHQVIRVLEQPGRYRVTGIDQQQLNLVDTQHDDKPVAVWCDAKGTLRLTNQQHQGYYPLLRRVEAVQWRPTAYAGLIELRLKQERLPWQTTILNLSGTAF</sequence>